<dbReference type="SUPFAM" id="SSF52317">
    <property type="entry name" value="Class I glutamine amidotransferase-like"/>
    <property type="match status" value="1"/>
</dbReference>
<reference evidence="1 2" key="1">
    <citation type="journal article" date="2019" name="Int. J. Syst. Evol. Microbiol.">
        <title>The Global Catalogue of Microorganisms (GCM) 10K type strain sequencing project: providing services to taxonomists for standard genome sequencing and annotation.</title>
        <authorList>
            <consortium name="The Broad Institute Genomics Platform"/>
            <consortium name="The Broad Institute Genome Sequencing Center for Infectious Disease"/>
            <person name="Wu L."/>
            <person name="Ma J."/>
        </authorList>
    </citation>
    <scope>NUCLEOTIDE SEQUENCE [LARGE SCALE GENOMIC DNA]</scope>
    <source>
        <strain evidence="1 2">JCM 11444</strain>
    </source>
</reference>
<accession>A0ABN1NYR7</accession>
<dbReference type="EMBL" id="BAAAID010000004">
    <property type="protein sequence ID" value="GAA0919211.1"/>
    <property type="molecule type" value="Genomic_DNA"/>
</dbReference>
<evidence type="ECO:0000313" key="2">
    <source>
        <dbReference type="Proteomes" id="UP001500418"/>
    </source>
</evidence>
<comment type="caution">
    <text evidence="1">The sequence shown here is derived from an EMBL/GenBank/DDBJ whole genome shotgun (WGS) entry which is preliminary data.</text>
</comment>
<sequence length="85" mass="9216">MARLAHCRSAWAPCWSRAEGAAGVLDGRRAATHWELASQLAAAYPQVRVDGHPVFVRDGHGATSVGVSPSVYRARFRSTLGDRTR</sequence>
<evidence type="ECO:0000313" key="1">
    <source>
        <dbReference type="EMBL" id="GAA0919211.1"/>
    </source>
</evidence>
<dbReference type="InterPro" id="IPR029062">
    <property type="entry name" value="Class_I_gatase-like"/>
</dbReference>
<protein>
    <submittedName>
        <fullName evidence="1">Uncharacterized protein</fullName>
    </submittedName>
</protein>
<name>A0ABN1NYR7_9ACTN</name>
<gene>
    <name evidence="1" type="ORF">GCM10009575_010890</name>
</gene>
<proteinExistence type="predicted"/>
<dbReference type="Gene3D" id="3.40.50.880">
    <property type="match status" value="1"/>
</dbReference>
<organism evidence="1 2">
    <name type="scientific">Streptomyces rhizosphaericus</name>
    <dbReference type="NCBI Taxonomy" id="114699"/>
    <lineage>
        <taxon>Bacteria</taxon>
        <taxon>Bacillati</taxon>
        <taxon>Actinomycetota</taxon>
        <taxon>Actinomycetes</taxon>
        <taxon>Kitasatosporales</taxon>
        <taxon>Streptomycetaceae</taxon>
        <taxon>Streptomyces</taxon>
        <taxon>Streptomyces violaceusniger group</taxon>
    </lineage>
</organism>
<keyword evidence="2" id="KW-1185">Reference proteome</keyword>
<dbReference type="Proteomes" id="UP001500418">
    <property type="component" value="Unassembled WGS sequence"/>
</dbReference>